<evidence type="ECO:0000256" key="1">
    <source>
        <dbReference type="ARBA" id="ARBA00022723"/>
    </source>
</evidence>
<dbReference type="InterPro" id="IPR011330">
    <property type="entry name" value="Glyco_hydro/deAcase_b/a-brl"/>
</dbReference>
<name>A0A5C5SFG9_9STRE</name>
<dbReference type="PANTHER" id="PTHR10587:SF133">
    <property type="entry name" value="CHITIN DEACETYLASE 1-RELATED"/>
    <property type="match status" value="1"/>
</dbReference>
<dbReference type="OrthoDB" id="9812065at2"/>
<feature type="domain" description="NodB homology" evidence="3">
    <location>
        <begin position="235"/>
        <end position="409"/>
    </location>
</feature>
<protein>
    <submittedName>
        <fullName evidence="4">Polysaccharide deacetylase family protein</fullName>
    </submittedName>
</protein>
<proteinExistence type="predicted"/>
<dbReference type="PANTHER" id="PTHR10587">
    <property type="entry name" value="GLYCOSYL TRANSFERASE-RELATED"/>
    <property type="match status" value="1"/>
</dbReference>
<dbReference type="InterPro" id="IPR002509">
    <property type="entry name" value="NODB_dom"/>
</dbReference>
<keyword evidence="1" id="KW-0479">Metal-binding</keyword>
<gene>
    <name evidence="4" type="ORF">FRX57_00295</name>
</gene>
<dbReference type="SUPFAM" id="SSF144015">
    <property type="entry name" value="Peptidoglycan deacetylase N-terminal noncatalytic region"/>
    <property type="match status" value="1"/>
</dbReference>
<dbReference type="EMBL" id="VOHL01000001">
    <property type="protein sequence ID" value="TWS98701.1"/>
    <property type="molecule type" value="Genomic_DNA"/>
</dbReference>
<evidence type="ECO:0000259" key="3">
    <source>
        <dbReference type="PROSITE" id="PS51677"/>
    </source>
</evidence>
<dbReference type="RefSeq" id="WP_146565522.1">
    <property type="nucleotide sequence ID" value="NZ_VOHL01000001.1"/>
</dbReference>
<reference evidence="4 5" key="1">
    <citation type="submission" date="2019-08" db="EMBL/GenBank/DDBJ databases">
        <authorList>
            <person name="Lei W."/>
        </authorList>
    </citation>
    <scope>NUCLEOTIDE SEQUENCE [LARGE SCALE GENOMIC DNA]</scope>
    <source>
        <strain evidence="4 5">CCUG 66496</strain>
    </source>
</reference>
<keyword evidence="5" id="KW-1185">Reference proteome</keyword>
<accession>A0A5C5SFG9</accession>
<dbReference type="SUPFAM" id="SSF88713">
    <property type="entry name" value="Glycoside hydrolase/deacetylase"/>
    <property type="match status" value="1"/>
</dbReference>
<sequence>MKKYLDLALVVSISLLLGLLLWNSVFNWVVQLSVAHAVNAEKKISQKSVNIKVVDQTNGKVNPVYYLSPTEKGTPVYENMVLAPKAIPTDKKNPKITVVYPTATDTSLKGVKQLEIHQVTYDKGPFGVKNRSDKIINSMRVKGDSSPFSLGHLFKDNGNGMERLEEELAVLYPEQEIKVSQSDDFDYQKGNLILADGVKVPLKNLYDVINSEYLQDKDLEAYQQYLRENKIFTEKVVALTLDDGPKSETTAQALAILEDYKVKATFYLVGQNIAGNENLLKQMKKAGHEIGNHSWDHSDLSKMSLDQVKASLGATSDAVKEVLGQGTKTMRPPYGASNDIVRAATALPPVMWTVDTYDWQNKNPDMILQNVKEGLQPGSVILMHDIHQSTIDALPAVLDYLISQGYKFVTISELYGY</sequence>
<evidence type="ECO:0000313" key="5">
    <source>
        <dbReference type="Proteomes" id="UP000317430"/>
    </source>
</evidence>
<dbReference type="PROSITE" id="PS51677">
    <property type="entry name" value="NODB"/>
    <property type="match status" value="1"/>
</dbReference>
<dbReference type="AlphaFoldDB" id="A0A5C5SFG9"/>
<dbReference type="Proteomes" id="UP000317430">
    <property type="component" value="Unassembled WGS sequence"/>
</dbReference>
<dbReference type="GO" id="GO:0046872">
    <property type="term" value="F:metal ion binding"/>
    <property type="evidence" value="ECO:0007669"/>
    <property type="project" value="UniProtKB-KW"/>
</dbReference>
<dbReference type="Gene3D" id="3.90.640.30">
    <property type="match status" value="1"/>
</dbReference>
<evidence type="ECO:0000256" key="2">
    <source>
        <dbReference type="ARBA" id="ARBA00022801"/>
    </source>
</evidence>
<dbReference type="GO" id="GO:0005975">
    <property type="term" value="P:carbohydrate metabolic process"/>
    <property type="evidence" value="ECO:0007669"/>
    <property type="project" value="InterPro"/>
</dbReference>
<dbReference type="Gene3D" id="3.20.20.370">
    <property type="entry name" value="Glycoside hydrolase/deacetylase"/>
    <property type="match status" value="1"/>
</dbReference>
<dbReference type="GO" id="GO:0016020">
    <property type="term" value="C:membrane"/>
    <property type="evidence" value="ECO:0007669"/>
    <property type="project" value="TreeGrafter"/>
</dbReference>
<dbReference type="InterPro" id="IPR050248">
    <property type="entry name" value="Polysacc_deacetylase_ArnD"/>
</dbReference>
<evidence type="ECO:0000313" key="4">
    <source>
        <dbReference type="EMBL" id="TWS98701.1"/>
    </source>
</evidence>
<dbReference type="Pfam" id="PF01522">
    <property type="entry name" value="Polysacc_deac_1"/>
    <property type="match status" value="1"/>
</dbReference>
<dbReference type="InterPro" id="IPR040802">
    <property type="entry name" value="PgdA_N"/>
</dbReference>
<dbReference type="CDD" id="cd10954">
    <property type="entry name" value="CE4_CtAXE_like"/>
    <property type="match status" value="1"/>
</dbReference>
<comment type="caution">
    <text evidence="4">The sequence shown here is derived from an EMBL/GenBank/DDBJ whole genome shotgun (WGS) entry which is preliminary data.</text>
</comment>
<dbReference type="Pfam" id="PF18627">
    <property type="entry name" value="PgdA_N"/>
    <property type="match status" value="2"/>
</dbReference>
<organism evidence="4 5">
    <name type="scientific">Streptococcus cuniculipharyngis</name>
    <dbReference type="NCBI Taxonomy" id="1562651"/>
    <lineage>
        <taxon>Bacteria</taxon>
        <taxon>Bacillati</taxon>
        <taxon>Bacillota</taxon>
        <taxon>Bacilli</taxon>
        <taxon>Lactobacillales</taxon>
        <taxon>Streptococcaceae</taxon>
        <taxon>Streptococcus</taxon>
    </lineage>
</organism>
<keyword evidence="2" id="KW-0378">Hydrolase</keyword>
<dbReference type="GO" id="GO:0016810">
    <property type="term" value="F:hydrolase activity, acting on carbon-nitrogen (but not peptide) bonds"/>
    <property type="evidence" value="ECO:0007669"/>
    <property type="project" value="InterPro"/>
</dbReference>